<gene>
    <name evidence="3" type="ORF">SanaruYs_03000</name>
</gene>
<dbReference type="Gene3D" id="3.30.565.10">
    <property type="entry name" value="Histidine kinase-like ATPase, C-terminal domain"/>
    <property type="match status" value="1"/>
</dbReference>
<dbReference type="Pfam" id="PF06580">
    <property type="entry name" value="His_kinase"/>
    <property type="match status" value="1"/>
</dbReference>
<keyword evidence="1" id="KW-0472">Membrane</keyword>
<keyword evidence="1" id="KW-0812">Transmembrane</keyword>
<evidence type="ECO:0000313" key="3">
    <source>
        <dbReference type="EMBL" id="GCC50085.1"/>
    </source>
</evidence>
<dbReference type="InterPro" id="IPR010559">
    <property type="entry name" value="Sig_transdc_His_kin_internal"/>
</dbReference>
<evidence type="ECO:0000259" key="2">
    <source>
        <dbReference type="Pfam" id="PF06580"/>
    </source>
</evidence>
<sequence length="351" mass="40515">MKKISNHLLFWLAYIVFKAYLNISSDSIDFVFDTKEVWIRFGQLLLVQVAFLSIKIPFIYSSFYLLNRYLEDNTWFIKSLLSFVFSFFLAVVLMSVINHNLILPIILQYKGELGSVFNPGSLLYHAFSLAFITGIALAIKLIRIQSRKRLHELSLEKERVNTELKYLKAQLNPHFLFNTLNNIYSLARKQSAHTPEAILKLSKLMRFMLYEASKSDILLTEEIRMIEDYISLERLRYTDRVSITFHNVVDDPAQRIAPLLLIHFVENAFKHGLSESRSDAFIKIDVTLKNGLLEASIANSKADKITKDESTSSIGLENIKRQLQLIYPTHKLIIKDEATIFSVELSLPLSK</sequence>
<protein>
    <recommendedName>
        <fullName evidence="2">Signal transduction histidine kinase internal region domain-containing protein</fullName>
    </recommendedName>
</protein>
<dbReference type="RefSeq" id="WP_127120740.1">
    <property type="nucleotide sequence ID" value="NZ_BHXQ01000001.1"/>
</dbReference>
<accession>A0A401U5D4</accession>
<feature type="transmembrane region" description="Helical" evidence="1">
    <location>
        <begin position="45"/>
        <end position="67"/>
    </location>
</feature>
<proteinExistence type="predicted"/>
<organism evidence="3 4">
    <name type="scientific">Chryseotalea sanaruensis</name>
    <dbReference type="NCBI Taxonomy" id="2482724"/>
    <lineage>
        <taxon>Bacteria</taxon>
        <taxon>Pseudomonadati</taxon>
        <taxon>Bacteroidota</taxon>
        <taxon>Cytophagia</taxon>
        <taxon>Cytophagales</taxon>
        <taxon>Chryseotaleaceae</taxon>
        <taxon>Chryseotalea</taxon>
    </lineage>
</organism>
<name>A0A401U5D4_9BACT</name>
<evidence type="ECO:0000313" key="4">
    <source>
        <dbReference type="Proteomes" id="UP000288227"/>
    </source>
</evidence>
<dbReference type="Proteomes" id="UP000288227">
    <property type="component" value="Unassembled WGS sequence"/>
</dbReference>
<dbReference type="EMBL" id="BHXQ01000001">
    <property type="protein sequence ID" value="GCC50085.1"/>
    <property type="molecule type" value="Genomic_DNA"/>
</dbReference>
<dbReference type="GO" id="GO:0000155">
    <property type="term" value="F:phosphorelay sensor kinase activity"/>
    <property type="evidence" value="ECO:0007669"/>
    <property type="project" value="InterPro"/>
</dbReference>
<feature type="transmembrane region" description="Helical" evidence="1">
    <location>
        <begin position="122"/>
        <end position="142"/>
    </location>
</feature>
<keyword evidence="1" id="KW-1133">Transmembrane helix</keyword>
<dbReference type="GO" id="GO:0016020">
    <property type="term" value="C:membrane"/>
    <property type="evidence" value="ECO:0007669"/>
    <property type="project" value="InterPro"/>
</dbReference>
<feature type="domain" description="Signal transduction histidine kinase internal region" evidence="2">
    <location>
        <begin position="162"/>
        <end position="240"/>
    </location>
</feature>
<dbReference type="OrthoDB" id="9792992at2"/>
<reference evidence="3 4" key="1">
    <citation type="submission" date="2018-11" db="EMBL/GenBank/DDBJ databases">
        <title>Chryseotalea sanarue gen. nov., sp., nov., a member of the family Cytophagaceae, isolated from a brackish lake in Hamamatsu Japan.</title>
        <authorList>
            <person name="Maejima Y."/>
            <person name="Iino T."/>
            <person name="Muraguchi Y."/>
            <person name="Fukuda K."/>
            <person name="Ohkuma M."/>
            <person name="Moriuchi R."/>
            <person name="Dohra H."/>
            <person name="Kimbara K."/>
            <person name="Shintani M."/>
        </authorList>
    </citation>
    <scope>NUCLEOTIDE SEQUENCE [LARGE SCALE GENOMIC DNA]</scope>
    <source>
        <strain evidence="3 4">Ys</strain>
    </source>
</reference>
<evidence type="ECO:0000256" key="1">
    <source>
        <dbReference type="SAM" id="Phobius"/>
    </source>
</evidence>
<dbReference type="InterPro" id="IPR036890">
    <property type="entry name" value="HATPase_C_sf"/>
</dbReference>
<keyword evidence="4" id="KW-1185">Reference proteome</keyword>
<dbReference type="InterPro" id="IPR050640">
    <property type="entry name" value="Bact_2-comp_sensor_kinase"/>
</dbReference>
<dbReference type="PANTHER" id="PTHR34220">
    <property type="entry name" value="SENSOR HISTIDINE KINASE YPDA"/>
    <property type="match status" value="1"/>
</dbReference>
<feature type="transmembrane region" description="Helical" evidence="1">
    <location>
        <begin position="79"/>
        <end position="102"/>
    </location>
</feature>
<dbReference type="PANTHER" id="PTHR34220:SF7">
    <property type="entry name" value="SENSOR HISTIDINE KINASE YPDA"/>
    <property type="match status" value="1"/>
</dbReference>
<dbReference type="AlphaFoldDB" id="A0A401U5D4"/>
<comment type="caution">
    <text evidence="3">The sequence shown here is derived from an EMBL/GenBank/DDBJ whole genome shotgun (WGS) entry which is preliminary data.</text>
</comment>